<keyword evidence="2" id="KW-0233">DNA recombination</keyword>
<evidence type="ECO:0000256" key="1">
    <source>
        <dbReference type="ARBA" id="ARBA00023125"/>
    </source>
</evidence>
<dbReference type="InterPro" id="IPR044068">
    <property type="entry name" value="CB"/>
</dbReference>
<proteinExistence type="predicted"/>
<name>A0A1X2F8V2_9MYCO</name>
<evidence type="ECO:0000256" key="3">
    <source>
        <dbReference type="PROSITE-ProRule" id="PRU01248"/>
    </source>
</evidence>
<feature type="domain" description="Core-binding (CB)" evidence="4">
    <location>
        <begin position="1"/>
        <end position="58"/>
    </location>
</feature>
<gene>
    <name evidence="5" type="ORF">AWC31_27365</name>
</gene>
<dbReference type="PROSITE" id="PS51900">
    <property type="entry name" value="CB"/>
    <property type="match status" value="1"/>
</dbReference>
<dbReference type="GO" id="GO:0003677">
    <property type="term" value="F:DNA binding"/>
    <property type="evidence" value="ECO:0007669"/>
    <property type="project" value="UniProtKB-UniRule"/>
</dbReference>
<dbReference type="EMBL" id="LQQA01000015">
    <property type="protein sequence ID" value="ORX14870.1"/>
    <property type="molecule type" value="Genomic_DNA"/>
</dbReference>
<dbReference type="Proteomes" id="UP000193964">
    <property type="component" value="Unassembled WGS sequence"/>
</dbReference>
<dbReference type="SUPFAM" id="SSF56349">
    <property type="entry name" value="DNA breaking-rejoining enzymes"/>
    <property type="match status" value="1"/>
</dbReference>
<protein>
    <recommendedName>
        <fullName evidence="4">Core-binding (CB) domain-containing protein</fullName>
    </recommendedName>
</protein>
<dbReference type="OrthoDB" id="4020134at2"/>
<dbReference type="AlphaFoldDB" id="A0A1X2F8V2"/>
<comment type="caution">
    <text evidence="5">The sequence shown here is derived from an EMBL/GenBank/DDBJ whole genome shotgun (WGS) entry which is preliminary data.</text>
</comment>
<keyword evidence="1 3" id="KW-0238">DNA-binding</keyword>
<dbReference type="InterPro" id="IPR013762">
    <property type="entry name" value="Integrase-like_cat_sf"/>
</dbReference>
<reference evidence="5 6" key="1">
    <citation type="submission" date="2016-01" db="EMBL/GenBank/DDBJ databases">
        <title>The new phylogeny of the genus Mycobacterium.</title>
        <authorList>
            <person name="Tarcisio F."/>
            <person name="Conor M."/>
            <person name="Antonella G."/>
            <person name="Elisabetta G."/>
            <person name="Giulia F.S."/>
            <person name="Sara T."/>
            <person name="Anna F."/>
            <person name="Clotilde B."/>
            <person name="Roberto B."/>
            <person name="Veronica D.S."/>
            <person name="Fabio R."/>
            <person name="Monica P."/>
            <person name="Olivier J."/>
            <person name="Enrico T."/>
            <person name="Nicola S."/>
        </authorList>
    </citation>
    <scope>NUCLEOTIDE SEQUENCE [LARGE SCALE GENOMIC DNA]</scope>
    <source>
        <strain evidence="5 6">ATCC 700010</strain>
    </source>
</reference>
<sequence>MWLEYLDTRGKSWSEASPQDVNTYWLWRSRSDLNEHSVSGSKANRELAAISLLYRWASHRTRGHIEFNPVERESLGPARSGSGHRNGVPVRSRNVVAERVKWVTPRTFRLWRKVGIEGYTLDDLRGTSFKGRNALRNKAMMEMLFSSGLRITEGASLLTLELPSCDRHAVGLNEARLAAAIAKGRHPRTWYLFNDALAIVNSYMTTTRRVSVDRAKRHKRYENADRILVTDTRLTADGMKLKYSGRWRRPDDIDIADRRRLLLDTGDGPEPLWLWLSEAGMPLPVSAWTDVMSDANDRVFDAFKEIRPGGVVKPGSRAPRLSPHSLRHSFALYMLIALHRAIDVQNGSTGSTGYHEERYRMAWETVRDLLGHRHETTTRERYLAPLNGVRLRSLIGRGDLQRALSGLAGLDPRVLDVAQAGNG</sequence>
<dbReference type="Gene3D" id="1.10.150.130">
    <property type="match status" value="1"/>
</dbReference>
<evidence type="ECO:0000313" key="5">
    <source>
        <dbReference type="EMBL" id="ORX14870.1"/>
    </source>
</evidence>
<evidence type="ECO:0000313" key="6">
    <source>
        <dbReference type="Proteomes" id="UP000193964"/>
    </source>
</evidence>
<dbReference type="GO" id="GO:0015074">
    <property type="term" value="P:DNA integration"/>
    <property type="evidence" value="ECO:0007669"/>
    <property type="project" value="InterPro"/>
</dbReference>
<accession>A0A1X2F8V2</accession>
<dbReference type="InterPro" id="IPR011010">
    <property type="entry name" value="DNA_brk_join_enz"/>
</dbReference>
<dbReference type="Gene3D" id="1.10.443.10">
    <property type="entry name" value="Intergrase catalytic core"/>
    <property type="match status" value="1"/>
</dbReference>
<dbReference type="InterPro" id="IPR010998">
    <property type="entry name" value="Integrase_recombinase_N"/>
</dbReference>
<dbReference type="GO" id="GO:0006310">
    <property type="term" value="P:DNA recombination"/>
    <property type="evidence" value="ECO:0007669"/>
    <property type="project" value="UniProtKB-KW"/>
</dbReference>
<evidence type="ECO:0000256" key="2">
    <source>
        <dbReference type="ARBA" id="ARBA00023172"/>
    </source>
</evidence>
<organism evidence="5 6">
    <name type="scientific">Mycolicibacterium wolinskyi</name>
    <dbReference type="NCBI Taxonomy" id="59750"/>
    <lineage>
        <taxon>Bacteria</taxon>
        <taxon>Bacillati</taxon>
        <taxon>Actinomycetota</taxon>
        <taxon>Actinomycetes</taxon>
        <taxon>Mycobacteriales</taxon>
        <taxon>Mycobacteriaceae</taxon>
        <taxon>Mycolicibacterium</taxon>
    </lineage>
</organism>
<evidence type="ECO:0000259" key="4">
    <source>
        <dbReference type="PROSITE" id="PS51900"/>
    </source>
</evidence>